<reference evidence="1 2" key="1">
    <citation type="submission" date="2015-11" db="EMBL/GenBank/DDBJ databases">
        <title>Expanding the genomic diversity of Burkholderia species for the development of highly accurate diagnostics.</title>
        <authorList>
            <person name="Sahl J."/>
            <person name="Keim P."/>
            <person name="Wagner D."/>
        </authorList>
    </citation>
    <scope>NUCLEOTIDE SEQUENCE [LARGE SCALE GENOMIC DNA]</scope>
    <source>
        <strain evidence="1 2">MSMB1585WGS</strain>
    </source>
</reference>
<sequence>MDKTKTPVQFASTPMADFLANIAQLNNGAMTEIAEFMRAQGPAYRARVIERCAAIIGAVAETDAV</sequence>
<accession>A0ABD4E1J9</accession>
<dbReference type="EMBL" id="LPAD01000071">
    <property type="protein sequence ID" value="KVN83506.1"/>
    <property type="molecule type" value="Genomic_DNA"/>
</dbReference>
<evidence type="ECO:0000313" key="2">
    <source>
        <dbReference type="Proteomes" id="UP000057910"/>
    </source>
</evidence>
<dbReference type="Proteomes" id="UP000057910">
    <property type="component" value="Unassembled WGS sequence"/>
</dbReference>
<organism evidence="1 2">
    <name type="scientific">Burkholderia ubonensis</name>
    <dbReference type="NCBI Taxonomy" id="101571"/>
    <lineage>
        <taxon>Bacteria</taxon>
        <taxon>Pseudomonadati</taxon>
        <taxon>Pseudomonadota</taxon>
        <taxon>Betaproteobacteria</taxon>
        <taxon>Burkholderiales</taxon>
        <taxon>Burkholderiaceae</taxon>
        <taxon>Burkholderia</taxon>
        <taxon>Burkholderia cepacia complex</taxon>
    </lineage>
</organism>
<name>A0ABD4E1J9_9BURK</name>
<evidence type="ECO:0000313" key="1">
    <source>
        <dbReference type="EMBL" id="KVN83506.1"/>
    </source>
</evidence>
<dbReference type="AlphaFoldDB" id="A0ABD4E1J9"/>
<dbReference type="RefSeq" id="WP_060040405.1">
    <property type="nucleotide sequence ID" value="NZ_LPAD01000071.1"/>
</dbReference>
<gene>
    <name evidence="1" type="ORF">WJ68_16475</name>
</gene>
<comment type="caution">
    <text evidence="1">The sequence shown here is derived from an EMBL/GenBank/DDBJ whole genome shotgun (WGS) entry which is preliminary data.</text>
</comment>
<proteinExistence type="predicted"/>
<protein>
    <submittedName>
        <fullName evidence="1">Uncharacterized protein</fullName>
    </submittedName>
</protein>